<evidence type="ECO:0000256" key="5">
    <source>
        <dbReference type="ARBA" id="ARBA00022989"/>
    </source>
</evidence>
<proteinExistence type="inferred from homology"/>
<dbReference type="InterPro" id="IPR036259">
    <property type="entry name" value="MFS_trans_sf"/>
</dbReference>
<gene>
    <name evidence="9" type="ORF">HHI36_020217</name>
</gene>
<feature type="region of interest" description="Disordered" evidence="7">
    <location>
        <begin position="323"/>
        <end position="347"/>
    </location>
</feature>
<evidence type="ECO:0000256" key="6">
    <source>
        <dbReference type="ARBA" id="ARBA00023136"/>
    </source>
</evidence>
<dbReference type="PANTHER" id="PTHR11654">
    <property type="entry name" value="OLIGOPEPTIDE TRANSPORTER-RELATED"/>
    <property type="match status" value="1"/>
</dbReference>
<evidence type="ECO:0000313" key="10">
    <source>
        <dbReference type="Proteomes" id="UP001516400"/>
    </source>
</evidence>
<feature type="transmembrane region" description="Helical" evidence="8">
    <location>
        <begin position="277"/>
        <end position="295"/>
    </location>
</feature>
<dbReference type="InterPro" id="IPR000109">
    <property type="entry name" value="POT_fam"/>
</dbReference>
<dbReference type="AlphaFoldDB" id="A0ABD2NAA9"/>
<evidence type="ECO:0000256" key="8">
    <source>
        <dbReference type="SAM" id="Phobius"/>
    </source>
</evidence>
<dbReference type="Pfam" id="PF00854">
    <property type="entry name" value="PTR2"/>
    <property type="match status" value="1"/>
</dbReference>
<organism evidence="9 10">
    <name type="scientific">Cryptolaemus montrouzieri</name>
    <dbReference type="NCBI Taxonomy" id="559131"/>
    <lineage>
        <taxon>Eukaryota</taxon>
        <taxon>Metazoa</taxon>
        <taxon>Ecdysozoa</taxon>
        <taxon>Arthropoda</taxon>
        <taxon>Hexapoda</taxon>
        <taxon>Insecta</taxon>
        <taxon>Pterygota</taxon>
        <taxon>Neoptera</taxon>
        <taxon>Endopterygota</taxon>
        <taxon>Coleoptera</taxon>
        <taxon>Polyphaga</taxon>
        <taxon>Cucujiformia</taxon>
        <taxon>Coccinelloidea</taxon>
        <taxon>Coccinellidae</taxon>
        <taxon>Scymninae</taxon>
        <taxon>Scymnini</taxon>
        <taxon>Cryptolaemus</taxon>
    </lineage>
</organism>
<keyword evidence="4" id="KW-0813">Transport</keyword>
<comment type="caution">
    <text evidence="9">The sequence shown here is derived from an EMBL/GenBank/DDBJ whole genome shotgun (WGS) entry which is preliminary data.</text>
</comment>
<comment type="subcellular location">
    <subcellularLocation>
        <location evidence="1">Membrane</location>
        <topology evidence="1">Multi-pass membrane protein</topology>
    </subcellularLocation>
</comment>
<evidence type="ECO:0000313" key="9">
    <source>
        <dbReference type="EMBL" id="KAL3275457.1"/>
    </source>
</evidence>
<accession>A0ABD2NAA9</accession>
<feature type="compositionally biased region" description="Basic and acidic residues" evidence="7">
    <location>
        <begin position="338"/>
        <end position="347"/>
    </location>
</feature>
<name>A0ABD2NAA9_9CUCU</name>
<evidence type="ECO:0000256" key="1">
    <source>
        <dbReference type="ARBA" id="ARBA00004141"/>
    </source>
</evidence>
<dbReference type="GO" id="GO:0015833">
    <property type="term" value="P:peptide transport"/>
    <property type="evidence" value="ECO:0007669"/>
    <property type="project" value="UniProtKB-KW"/>
</dbReference>
<sequence>MFIVNTLPCRLNVLDPHKQLIEMNSSELKMFKNIPAHNHPKYRIAVEAPRKCGNLKFEKHFFEMYVEPVEDQVDTILIGVSKRNKIEVFLTDPIDFKKSLNGRARVRIAYIKTSKNLHNVTITLKNNEGLQDIYFVHDSENRYLATSAYMDLPDGEYKCSIGSNEIPEIVTKKITLEFGGIYALVIRENHGKIEFFHMYAMAAPNTVNILWLIPQYLFISVAEIFFAIAGLEFAFMQAPKSMKTVTIAGWYLSVAAGNFLVILVTQANFFKSQAHEFFLFAILIIADMMLFLEMASRYRFVQLEADSSIYLFRGEKCPLISGDAGNLYSNDEEEDDGQEKSEIEEKD</sequence>
<keyword evidence="6 8" id="KW-0472">Membrane</keyword>
<dbReference type="Gene3D" id="1.20.1250.20">
    <property type="entry name" value="MFS general substrate transporter like domains"/>
    <property type="match status" value="1"/>
</dbReference>
<reference evidence="9 10" key="1">
    <citation type="journal article" date="2021" name="BMC Biol.">
        <title>Horizontally acquired antibacterial genes associated with adaptive radiation of ladybird beetles.</title>
        <authorList>
            <person name="Li H.S."/>
            <person name="Tang X.F."/>
            <person name="Huang Y.H."/>
            <person name="Xu Z.Y."/>
            <person name="Chen M.L."/>
            <person name="Du X.Y."/>
            <person name="Qiu B.Y."/>
            <person name="Chen P.T."/>
            <person name="Zhang W."/>
            <person name="Slipinski A."/>
            <person name="Escalona H.E."/>
            <person name="Waterhouse R.M."/>
            <person name="Zwick A."/>
            <person name="Pang H."/>
        </authorList>
    </citation>
    <scope>NUCLEOTIDE SEQUENCE [LARGE SCALE GENOMIC DNA]</scope>
    <source>
        <strain evidence="9">SYSU2018</strain>
    </source>
</reference>
<keyword evidence="4" id="KW-0653">Protein transport</keyword>
<protein>
    <submittedName>
        <fullName evidence="9">Uncharacterized protein</fullName>
    </submittedName>
</protein>
<dbReference type="Proteomes" id="UP001516400">
    <property type="component" value="Unassembled WGS sequence"/>
</dbReference>
<keyword evidence="3 8" id="KW-0812">Transmembrane</keyword>
<feature type="transmembrane region" description="Helical" evidence="8">
    <location>
        <begin position="247"/>
        <end position="265"/>
    </location>
</feature>
<dbReference type="GO" id="GO:0016020">
    <property type="term" value="C:membrane"/>
    <property type="evidence" value="ECO:0007669"/>
    <property type="project" value="UniProtKB-SubCell"/>
</dbReference>
<dbReference type="EMBL" id="JABFTP020000083">
    <property type="protein sequence ID" value="KAL3275457.1"/>
    <property type="molecule type" value="Genomic_DNA"/>
</dbReference>
<feature type="transmembrane region" description="Helical" evidence="8">
    <location>
        <begin position="216"/>
        <end position="235"/>
    </location>
</feature>
<comment type="similarity">
    <text evidence="2">Belongs to the major facilitator superfamily. Proton-dependent oligopeptide transporter (POT/PTR) (TC 2.A.17) family.</text>
</comment>
<keyword evidence="5 8" id="KW-1133">Transmembrane helix</keyword>
<evidence type="ECO:0000256" key="7">
    <source>
        <dbReference type="SAM" id="MobiDB-lite"/>
    </source>
</evidence>
<evidence type="ECO:0000256" key="2">
    <source>
        <dbReference type="ARBA" id="ARBA00005982"/>
    </source>
</evidence>
<evidence type="ECO:0000256" key="4">
    <source>
        <dbReference type="ARBA" id="ARBA00022856"/>
    </source>
</evidence>
<keyword evidence="4" id="KW-0571">Peptide transport</keyword>
<keyword evidence="10" id="KW-1185">Reference proteome</keyword>
<evidence type="ECO:0000256" key="3">
    <source>
        <dbReference type="ARBA" id="ARBA00022692"/>
    </source>
</evidence>